<name>A0AAW1P655_9CHLO</name>
<dbReference type="Gene3D" id="3.30.428.70">
    <property type="match status" value="2"/>
</dbReference>
<comment type="caution">
    <text evidence="3">The sequence shown here is derived from an EMBL/GenBank/DDBJ whole genome shotgun (WGS) entry which is preliminary data.</text>
</comment>
<dbReference type="Proteomes" id="UP001465755">
    <property type="component" value="Unassembled WGS sequence"/>
</dbReference>
<dbReference type="InterPro" id="IPR009163">
    <property type="entry name" value="Ap4A_phos1/2"/>
</dbReference>
<evidence type="ECO:0000259" key="1">
    <source>
        <dbReference type="Pfam" id="PF09830"/>
    </source>
</evidence>
<dbReference type="PANTHER" id="PTHR38420:SF1">
    <property type="entry name" value="PUTATIVE (AFU_ORTHOLOGUE AFUA_5G14690)-RELATED"/>
    <property type="match status" value="1"/>
</dbReference>
<accession>A0AAW1P655</accession>
<organism evidence="3 4">
    <name type="scientific">Symbiochloris irregularis</name>
    <dbReference type="NCBI Taxonomy" id="706552"/>
    <lineage>
        <taxon>Eukaryota</taxon>
        <taxon>Viridiplantae</taxon>
        <taxon>Chlorophyta</taxon>
        <taxon>core chlorophytes</taxon>
        <taxon>Trebouxiophyceae</taxon>
        <taxon>Trebouxiales</taxon>
        <taxon>Trebouxiaceae</taxon>
        <taxon>Symbiochloris</taxon>
    </lineage>
</organism>
<dbReference type="InterPro" id="IPR045759">
    <property type="entry name" value="Ap4A_phos1/2_N"/>
</dbReference>
<dbReference type="InterPro" id="IPR043171">
    <property type="entry name" value="Ap4A_phos1/2-like"/>
</dbReference>
<feature type="domain" description="Ap4A phosphorylase 1/2 N-terminal" evidence="2">
    <location>
        <begin position="48"/>
        <end position="188"/>
    </location>
</feature>
<reference evidence="3 4" key="1">
    <citation type="journal article" date="2024" name="Nat. Commun.">
        <title>Phylogenomics reveals the evolutionary origins of lichenization in chlorophyte algae.</title>
        <authorList>
            <person name="Puginier C."/>
            <person name="Libourel C."/>
            <person name="Otte J."/>
            <person name="Skaloud P."/>
            <person name="Haon M."/>
            <person name="Grisel S."/>
            <person name="Petersen M."/>
            <person name="Berrin J.G."/>
            <person name="Delaux P.M."/>
            <person name="Dal Grande F."/>
            <person name="Keller J."/>
        </authorList>
    </citation>
    <scope>NUCLEOTIDE SEQUENCE [LARGE SCALE GENOMIC DNA]</scope>
    <source>
        <strain evidence="3 4">SAG 2036</strain>
    </source>
</reference>
<dbReference type="GO" id="GO:0005524">
    <property type="term" value="F:ATP binding"/>
    <property type="evidence" value="ECO:0007669"/>
    <property type="project" value="InterPro"/>
</dbReference>
<evidence type="ECO:0008006" key="5">
    <source>
        <dbReference type="Google" id="ProtNLM"/>
    </source>
</evidence>
<dbReference type="InterPro" id="IPR036265">
    <property type="entry name" value="HIT-like_sf"/>
</dbReference>
<sequence>MILRYWPSGVWASKLKAWQGLPCKRHSASAGQRSKARPACMSGSALSADSSLWEKVLQSYQRAQQKGAAYQTETSTQVLSDAGIGFVIRRAAALKDKPGGQKSRASTGGKPANPFLPYDEDLWVSHLSETHTLLLNKFNVVPHHLLVVTRQFEPQLDHLTLADLEATCQVLQAFPSGALAFFNRGEVSALHQLPFKSWFSHLSAGASGAEAHAAYEALLQASGLHSAPRDASYNLWLAEGLMLLALRSREACGPVAANTLGFAGTMLVKSDEQLQYLKDHGPMHVLESIGKAWD</sequence>
<gene>
    <name evidence="3" type="ORF">WJX73_004344</name>
</gene>
<evidence type="ECO:0000313" key="3">
    <source>
        <dbReference type="EMBL" id="KAK9805091.1"/>
    </source>
</evidence>
<dbReference type="Pfam" id="PF09830">
    <property type="entry name" value="ATP_transf"/>
    <property type="match status" value="1"/>
</dbReference>
<feature type="domain" description="ATP adenylyltransferase C-terminal" evidence="1">
    <location>
        <begin position="192"/>
        <end position="290"/>
    </location>
</feature>
<proteinExistence type="predicted"/>
<dbReference type="InterPro" id="IPR019200">
    <property type="entry name" value="ATP_adenylylTrfase_C"/>
</dbReference>
<dbReference type="Pfam" id="PF19327">
    <property type="entry name" value="Ap4A_phos_N"/>
    <property type="match status" value="1"/>
</dbReference>
<dbReference type="AlphaFoldDB" id="A0AAW1P655"/>
<keyword evidence="4" id="KW-1185">Reference proteome</keyword>
<protein>
    <recommendedName>
        <fullName evidence="5">ATP synthase mitochondrial F1 complex assembly factor 2</fullName>
    </recommendedName>
</protein>
<dbReference type="PANTHER" id="PTHR38420">
    <property type="entry name" value="AP-4-A PHOSPHORYLASE II"/>
    <property type="match status" value="1"/>
</dbReference>
<evidence type="ECO:0000313" key="4">
    <source>
        <dbReference type="Proteomes" id="UP001465755"/>
    </source>
</evidence>
<dbReference type="EMBL" id="JALJOQ010000045">
    <property type="protein sequence ID" value="KAK9805091.1"/>
    <property type="molecule type" value="Genomic_DNA"/>
</dbReference>
<evidence type="ECO:0000259" key="2">
    <source>
        <dbReference type="Pfam" id="PF19327"/>
    </source>
</evidence>
<dbReference type="GO" id="GO:0009117">
    <property type="term" value="P:nucleotide metabolic process"/>
    <property type="evidence" value="ECO:0007669"/>
    <property type="project" value="InterPro"/>
</dbReference>
<dbReference type="GO" id="GO:0003877">
    <property type="term" value="F:ATP:ADP adenylyltransferase activity"/>
    <property type="evidence" value="ECO:0007669"/>
    <property type="project" value="InterPro"/>
</dbReference>
<dbReference type="SUPFAM" id="SSF54197">
    <property type="entry name" value="HIT-like"/>
    <property type="match status" value="1"/>
</dbReference>